<organism evidence="1 2">
    <name type="scientific">Scutellospora calospora</name>
    <dbReference type="NCBI Taxonomy" id="85575"/>
    <lineage>
        <taxon>Eukaryota</taxon>
        <taxon>Fungi</taxon>
        <taxon>Fungi incertae sedis</taxon>
        <taxon>Mucoromycota</taxon>
        <taxon>Glomeromycotina</taxon>
        <taxon>Glomeromycetes</taxon>
        <taxon>Diversisporales</taxon>
        <taxon>Gigasporaceae</taxon>
        <taxon>Scutellospora</taxon>
    </lineage>
</organism>
<dbReference type="Proteomes" id="UP000789860">
    <property type="component" value="Unassembled WGS sequence"/>
</dbReference>
<feature type="non-terminal residue" evidence="1">
    <location>
        <position position="43"/>
    </location>
</feature>
<evidence type="ECO:0000313" key="1">
    <source>
        <dbReference type="EMBL" id="CAG8683051.1"/>
    </source>
</evidence>
<gene>
    <name evidence="1" type="ORF">SCALOS_LOCUS9804</name>
</gene>
<reference evidence="1" key="1">
    <citation type="submission" date="2021-06" db="EMBL/GenBank/DDBJ databases">
        <authorList>
            <person name="Kallberg Y."/>
            <person name="Tangrot J."/>
            <person name="Rosling A."/>
        </authorList>
    </citation>
    <scope>NUCLEOTIDE SEQUENCE</scope>
    <source>
        <strain evidence="1">AU212A</strain>
    </source>
</reference>
<sequence length="43" mass="4806">LVAIAFTPSQSRLISRSNVERKCTNVSIALKHSKSIKYDDAKE</sequence>
<feature type="non-terminal residue" evidence="1">
    <location>
        <position position="1"/>
    </location>
</feature>
<evidence type="ECO:0000313" key="2">
    <source>
        <dbReference type="Proteomes" id="UP000789860"/>
    </source>
</evidence>
<dbReference type="EMBL" id="CAJVPM010032641">
    <property type="protein sequence ID" value="CAG8683051.1"/>
    <property type="molecule type" value="Genomic_DNA"/>
</dbReference>
<protein>
    <submittedName>
        <fullName evidence="1">5836_t:CDS:1</fullName>
    </submittedName>
</protein>
<accession>A0ACA9NYM5</accession>
<proteinExistence type="predicted"/>
<comment type="caution">
    <text evidence="1">The sequence shown here is derived from an EMBL/GenBank/DDBJ whole genome shotgun (WGS) entry which is preliminary data.</text>
</comment>
<keyword evidence="2" id="KW-1185">Reference proteome</keyword>
<name>A0ACA9NYM5_9GLOM</name>